<dbReference type="GO" id="GO:0016925">
    <property type="term" value="P:protein sumoylation"/>
    <property type="evidence" value="ECO:0007669"/>
    <property type="project" value="EnsemblFungi"/>
</dbReference>
<accession>A0A1E3P2K0</accession>
<sequence>MSELTADELALYDRQLRVWGADGQNKIKNASILVINLNGVGTEIVKNLTLSGVGSIELSDPSIVSEQDLTAQFFLSEEDLGKSKLEAVEPRIKDMNPRVNLTINTTPINYDDSEYFKKFQLVIANNLEPQSFQKLNNITRELNISLYSTVAHGLYGYFFSDLILDVSNFTKKKMPIARKAGPISKNQEILKISSSHNKETNEISETFTLKSKFSKFEDVLHSKNLNDLTRKGKKNVSPLLSIFFSLYELGLEGLEISIDVLKTRANEINKRLGLNDIVDESYFTKVTTQLNTEISPVAAILGGTIAQDVINYISKKEIPINNLLILDGDNFTMPIYEL</sequence>
<dbReference type="GO" id="GO:0005829">
    <property type="term" value="C:cytosol"/>
    <property type="evidence" value="ECO:0007669"/>
    <property type="project" value="EnsemblFungi"/>
</dbReference>
<gene>
    <name evidence="2" type="ORF">WICANDRAFT_78196</name>
</gene>
<dbReference type="AlphaFoldDB" id="A0A1E3P2K0"/>
<dbReference type="GO" id="GO:0031510">
    <property type="term" value="C:SUMO activating enzyme complex"/>
    <property type="evidence" value="ECO:0007669"/>
    <property type="project" value="EnsemblFungi"/>
</dbReference>
<dbReference type="InterPro" id="IPR045886">
    <property type="entry name" value="ThiF/MoeB/HesA"/>
</dbReference>
<organism evidence="2 3">
    <name type="scientific">Wickerhamomyces anomalus (strain ATCC 58044 / CBS 1984 / NCYC 433 / NRRL Y-366-8)</name>
    <name type="common">Yeast</name>
    <name type="synonym">Hansenula anomala</name>
    <dbReference type="NCBI Taxonomy" id="683960"/>
    <lineage>
        <taxon>Eukaryota</taxon>
        <taxon>Fungi</taxon>
        <taxon>Dikarya</taxon>
        <taxon>Ascomycota</taxon>
        <taxon>Saccharomycotina</taxon>
        <taxon>Saccharomycetes</taxon>
        <taxon>Phaffomycetales</taxon>
        <taxon>Wickerhamomycetaceae</taxon>
        <taxon>Wickerhamomyces</taxon>
    </lineage>
</organism>
<dbReference type="Proteomes" id="UP000094112">
    <property type="component" value="Unassembled WGS sequence"/>
</dbReference>
<feature type="domain" description="THIF-type NAD/FAD binding fold" evidence="1">
    <location>
        <begin position="12"/>
        <end position="333"/>
    </location>
</feature>
<dbReference type="PANTHER" id="PTHR10953:SF162">
    <property type="entry name" value="SUMO-ACTIVATING ENZYME SUBUNIT 1"/>
    <property type="match status" value="1"/>
</dbReference>
<dbReference type="Gene3D" id="3.40.50.720">
    <property type="entry name" value="NAD(P)-binding Rossmann-like Domain"/>
    <property type="match status" value="1"/>
</dbReference>
<evidence type="ECO:0000313" key="3">
    <source>
        <dbReference type="Proteomes" id="UP000094112"/>
    </source>
</evidence>
<dbReference type="GO" id="GO:0019948">
    <property type="term" value="F:SUMO activating enzyme activity"/>
    <property type="evidence" value="ECO:0007669"/>
    <property type="project" value="EnsemblFungi"/>
</dbReference>
<dbReference type="PANTHER" id="PTHR10953">
    <property type="entry name" value="UBIQUITIN-ACTIVATING ENZYME E1"/>
    <property type="match status" value="1"/>
</dbReference>
<proteinExistence type="predicted"/>
<evidence type="ECO:0000259" key="1">
    <source>
        <dbReference type="Pfam" id="PF00899"/>
    </source>
</evidence>
<dbReference type="RefSeq" id="XP_019038755.1">
    <property type="nucleotide sequence ID" value="XM_019184681.1"/>
</dbReference>
<protein>
    <recommendedName>
        <fullName evidence="1">THIF-type NAD/FAD binding fold domain-containing protein</fullName>
    </recommendedName>
</protein>
<evidence type="ECO:0000313" key="2">
    <source>
        <dbReference type="EMBL" id="ODQ59548.1"/>
    </source>
</evidence>
<dbReference type="GeneID" id="30201927"/>
<dbReference type="EMBL" id="KV454210">
    <property type="protein sequence ID" value="ODQ59548.1"/>
    <property type="molecule type" value="Genomic_DNA"/>
</dbReference>
<reference evidence="2 3" key="1">
    <citation type="journal article" date="2016" name="Proc. Natl. Acad. Sci. U.S.A.">
        <title>Comparative genomics of biotechnologically important yeasts.</title>
        <authorList>
            <person name="Riley R."/>
            <person name="Haridas S."/>
            <person name="Wolfe K.H."/>
            <person name="Lopes M.R."/>
            <person name="Hittinger C.T."/>
            <person name="Goeker M."/>
            <person name="Salamov A.A."/>
            <person name="Wisecaver J.H."/>
            <person name="Long T.M."/>
            <person name="Calvey C.H."/>
            <person name="Aerts A.L."/>
            <person name="Barry K.W."/>
            <person name="Choi C."/>
            <person name="Clum A."/>
            <person name="Coughlan A.Y."/>
            <person name="Deshpande S."/>
            <person name="Douglass A.P."/>
            <person name="Hanson S.J."/>
            <person name="Klenk H.-P."/>
            <person name="LaButti K.M."/>
            <person name="Lapidus A."/>
            <person name="Lindquist E.A."/>
            <person name="Lipzen A.M."/>
            <person name="Meier-Kolthoff J.P."/>
            <person name="Ohm R.A."/>
            <person name="Otillar R.P."/>
            <person name="Pangilinan J.L."/>
            <person name="Peng Y."/>
            <person name="Rokas A."/>
            <person name="Rosa C.A."/>
            <person name="Scheuner C."/>
            <person name="Sibirny A.A."/>
            <person name="Slot J.C."/>
            <person name="Stielow J.B."/>
            <person name="Sun H."/>
            <person name="Kurtzman C.P."/>
            <person name="Blackwell M."/>
            <person name="Grigoriev I.V."/>
            <person name="Jeffries T.W."/>
        </authorList>
    </citation>
    <scope>NUCLEOTIDE SEQUENCE [LARGE SCALE GENOMIC DNA]</scope>
    <source>
        <strain evidence="3">ATCC 58044 / CBS 1984 / NCYC 433 / NRRL Y-366-8</strain>
    </source>
</reference>
<dbReference type="InterPro" id="IPR000594">
    <property type="entry name" value="ThiF_NAD_FAD-bd"/>
</dbReference>
<dbReference type="STRING" id="683960.A0A1E3P2K0"/>
<keyword evidence="3" id="KW-1185">Reference proteome</keyword>
<dbReference type="InterPro" id="IPR035985">
    <property type="entry name" value="Ubiquitin-activating_enz"/>
</dbReference>
<name>A0A1E3P2K0_WICAA</name>
<dbReference type="SUPFAM" id="SSF69572">
    <property type="entry name" value="Activating enzymes of the ubiquitin-like proteins"/>
    <property type="match status" value="1"/>
</dbReference>
<dbReference type="OrthoDB" id="1708823at2759"/>
<dbReference type="Pfam" id="PF00899">
    <property type="entry name" value="ThiF"/>
    <property type="match status" value="1"/>
</dbReference>